<keyword evidence="13" id="KW-1185">Reference proteome</keyword>
<dbReference type="InterPro" id="IPR009097">
    <property type="entry name" value="Cyclic_Pdiesterase"/>
</dbReference>
<evidence type="ECO:0000256" key="4">
    <source>
        <dbReference type="ARBA" id="ARBA00022723"/>
    </source>
</evidence>
<name>A0ABW8ED50_STRT5</name>
<dbReference type="InterPro" id="IPR051547">
    <property type="entry name" value="TDP2-like"/>
</dbReference>
<comment type="caution">
    <text evidence="12">The sequence shown here is derived from an EMBL/GenBank/DDBJ whole genome shotgun (WGS) entry which is preliminary data.</text>
</comment>
<comment type="cofactor">
    <cofactor evidence="2">
        <name>Mg(2+)</name>
        <dbReference type="ChEBI" id="CHEBI:18420"/>
    </cofactor>
</comment>
<feature type="domain" description="Poly(A) polymerase central" evidence="11">
    <location>
        <begin position="770"/>
        <end position="893"/>
    </location>
</feature>
<dbReference type="EMBL" id="JBIUYY010000003">
    <property type="protein sequence ID" value="MFJ2821150.1"/>
    <property type="molecule type" value="Genomic_DNA"/>
</dbReference>
<evidence type="ECO:0000313" key="12">
    <source>
        <dbReference type="EMBL" id="MFJ2821150.1"/>
    </source>
</evidence>
<evidence type="ECO:0000256" key="6">
    <source>
        <dbReference type="ARBA" id="ARBA00022801"/>
    </source>
</evidence>
<evidence type="ECO:0000259" key="11">
    <source>
        <dbReference type="Pfam" id="PF04928"/>
    </source>
</evidence>
<dbReference type="Proteomes" id="UP001617351">
    <property type="component" value="Unassembled WGS sequence"/>
</dbReference>
<dbReference type="CDD" id="cd09080">
    <property type="entry name" value="TDP2"/>
    <property type="match status" value="1"/>
</dbReference>
<evidence type="ECO:0000256" key="7">
    <source>
        <dbReference type="ARBA" id="ARBA00022842"/>
    </source>
</evidence>
<dbReference type="InterPro" id="IPR005135">
    <property type="entry name" value="Endo/exonuclease/phosphatase"/>
</dbReference>
<keyword evidence="5" id="KW-0227">DNA damage</keyword>
<dbReference type="InterPro" id="IPR007012">
    <property type="entry name" value="PolA_pol_cen_dom"/>
</dbReference>
<proteinExistence type="predicted"/>
<dbReference type="SUPFAM" id="SSF55144">
    <property type="entry name" value="LigT-like"/>
    <property type="match status" value="1"/>
</dbReference>
<dbReference type="Pfam" id="PF13563">
    <property type="entry name" value="2_5_RNA_ligase2"/>
    <property type="match status" value="1"/>
</dbReference>
<protein>
    <submittedName>
        <fullName evidence="12">Poly(A) polymerase</fullName>
        <ecNumber evidence="12">2.7.7.19</ecNumber>
    </submittedName>
</protein>
<keyword evidence="12" id="KW-0808">Transferase</keyword>
<comment type="cofactor">
    <cofactor evidence="1">
        <name>Mn(2+)</name>
        <dbReference type="ChEBI" id="CHEBI:29035"/>
    </cofactor>
</comment>
<dbReference type="Gene3D" id="3.60.10.10">
    <property type="entry name" value="Endonuclease/exonuclease/phosphatase"/>
    <property type="match status" value="1"/>
</dbReference>
<dbReference type="Pfam" id="PF04457">
    <property type="entry name" value="MJ1316"/>
    <property type="match status" value="1"/>
</dbReference>
<evidence type="ECO:0000256" key="3">
    <source>
        <dbReference type="ARBA" id="ARBA00022722"/>
    </source>
</evidence>
<keyword evidence="6" id="KW-0378">Hydrolase</keyword>
<keyword evidence="3" id="KW-0540">Nuclease</keyword>
<dbReference type="EC" id="2.7.7.19" evidence="12"/>
<evidence type="ECO:0000256" key="5">
    <source>
        <dbReference type="ARBA" id="ARBA00022763"/>
    </source>
</evidence>
<organism evidence="12 13">
    <name type="scientific">Streptomyces toxytricini</name>
    <name type="common">Actinomyces toxytricini</name>
    <dbReference type="NCBI Taxonomy" id="67369"/>
    <lineage>
        <taxon>Bacteria</taxon>
        <taxon>Bacillati</taxon>
        <taxon>Actinomycetota</taxon>
        <taxon>Actinomycetes</taxon>
        <taxon>Kitasatosporales</taxon>
        <taxon>Streptomycetaceae</taxon>
        <taxon>Streptomyces</taxon>
    </lineage>
</organism>
<gene>
    <name evidence="12" type="ORF">ACIO7M_08565</name>
</gene>
<reference evidence="12 13" key="1">
    <citation type="submission" date="2024-10" db="EMBL/GenBank/DDBJ databases">
        <title>The Natural Products Discovery Center: Release of the First 8490 Sequenced Strains for Exploring Actinobacteria Biosynthetic Diversity.</title>
        <authorList>
            <person name="Kalkreuter E."/>
            <person name="Kautsar S.A."/>
            <person name="Yang D."/>
            <person name="Bader C.D."/>
            <person name="Teijaro C.N."/>
            <person name="Fluegel L."/>
            <person name="Davis C.M."/>
            <person name="Simpson J.R."/>
            <person name="Lauterbach L."/>
            <person name="Steele A.D."/>
            <person name="Gui C."/>
            <person name="Meng S."/>
            <person name="Li G."/>
            <person name="Viehrig K."/>
            <person name="Ye F."/>
            <person name="Su P."/>
            <person name="Kiefer A.F."/>
            <person name="Nichols A."/>
            <person name="Cepeda A.J."/>
            <person name="Yan W."/>
            <person name="Fan B."/>
            <person name="Jiang Y."/>
            <person name="Adhikari A."/>
            <person name="Zheng C.-J."/>
            <person name="Schuster L."/>
            <person name="Cowan T.M."/>
            <person name="Smanski M.J."/>
            <person name="Chevrette M.G."/>
            <person name="De Carvalho L.P.S."/>
            <person name="Shen B."/>
        </authorList>
    </citation>
    <scope>NUCLEOTIDE SEQUENCE [LARGE SCALE GENOMIC DNA]</scope>
    <source>
        <strain evidence="12 13">NPDC087220</strain>
    </source>
</reference>
<keyword evidence="8" id="KW-0234">DNA repair</keyword>
<dbReference type="InterPro" id="IPR040459">
    <property type="entry name" value="MJ1316"/>
</dbReference>
<dbReference type="Gene3D" id="3.90.1140.10">
    <property type="entry name" value="Cyclic phosphodiesterase"/>
    <property type="match status" value="1"/>
</dbReference>
<dbReference type="SUPFAM" id="SSF81631">
    <property type="entry name" value="PAP/OAS1 substrate-binding domain"/>
    <property type="match status" value="1"/>
</dbReference>
<dbReference type="Pfam" id="PF03372">
    <property type="entry name" value="Exo_endo_phos"/>
    <property type="match status" value="1"/>
</dbReference>
<evidence type="ECO:0000259" key="9">
    <source>
        <dbReference type="Pfam" id="PF03372"/>
    </source>
</evidence>
<dbReference type="InterPro" id="IPR036691">
    <property type="entry name" value="Endo/exonu/phosph_ase_sf"/>
</dbReference>
<dbReference type="Pfam" id="PF04928">
    <property type="entry name" value="PAP_central"/>
    <property type="match status" value="1"/>
</dbReference>
<evidence type="ECO:0000256" key="2">
    <source>
        <dbReference type="ARBA" id="ARBA00001946"/>
    </source>
</evidence>
<keyword evidence="4" id="KW-0479">Metal-binding</keyword>
<dbReference type="Gene3D" id="3.30.460.10">
    <property type="entry name" value="Beta Polymerase, domain 2"/>
    <property type="match status" value="1"/>
</dbReference>
<keyword evidence="12" id="KW-0548">Nucleotidyltransferase</keyword>
<dbReference type="SUPFAM" id="SSF56219">
    <property type="entry name" value="DNase I-like"/>
    <property type="match status" value="1"/>
</dbReference>
<feature type="domain" description="MJ1316 RNA cyclic group end recognition" evidence="10">
    <location>
        <begin position="1"/>
        <end position="65"/>
    </location>
</feature>
<dbReference type="SUPFAM" id="SSF81301">
    <property type="entry name" value="Nucleotidyltransferase"/>
    <property type="match status" value="1"/>
</dbReference>
<evidence type="ECO:0000259" key="10">
    <source>
        <dbReference type="Pfam" id="PF04457"/>
    </source>
</evidence>
<evidence type="ECO:0000313" key="13">
    <source>
        <dbReference type="Proteomes" id="UP001617351"/>
    </source>
</evidence>
<sequence>MRTSEQLYHQVRWDPRFDPARFVMGLHQRGAPPKRVPLPSFVPGGDIPWHRVLFVEADGELVWDRATGTDRIDSTTAGRVRDPRLLRAPAFAARTPYVWAPARPGAAGGGAWRPAEESGAGAARGPAAVAGSPVPVRLLTWNTLWDRYDAPRIDTARRRPLLCAELEAADADVIALQEVEPALLDMLLEQPWVRRAYTVSAAPDGRDVADFGLLVLSRLPVAEAGLHRLGHHKAVSAVTVRTAAGPLVVAAVHLTSDHTQDGAARRAEELARVAEGLGGVDAHVALVGDFNDGRGGADGPAAVLGMRDAWSEVHGASDDTPTFDPSANPLAAVGSLSGRAARLDRVLLRSDAARVRRAALRGDAPVGGGLFLSDHYGVEVDVEVGVRVGGQGGGGFGVGVGFGGRPAGVAGEGPGVGGEGAGVVAGAPTSRTAVAWLPPYDPVVDALRREHDPAFGRWPAHVNLLFGFVPEASFEEAVPLLAEAAAAMAPFPVRMAGVYDFGHREDAALWLDPAAAGEAPWQELRQALASRFPACRGRGEGFTPHLTLGRSADPQQALADFTARLGGPGAGRDARVEELAVLSRRGGEPMRVRATVQLGTGSVRWLPEPGAALDGERERRGEVEGGGEAGADAAVAVAERVAGALRGGVVHVVGSRRMGCALPGADLDLVAALPGDPDIAAVRERVAAALPRARRLRIVTGARVPGLRLHVDGLDVDVVVVGTRGIRPEEAVTRRAELGEAAAVALSAVSDAEAVCAAAAAGGPERQAAFTVLARQVKAWARARGVDAAPFGGVPGVAWTVLAARTVQEAPEVRGASLLRSFFGTWAAWDWREPVALCPAGGTGPPPVSGHDGSDPVMVLTPSAPVRSCTAQVGPGMRDLLTQELYRAWELLEAGPAGVAELFAVPALHRRHAAWAVVTVRGDTPRECEEALGRARGRMRALVGALEELGGGAAGGGGSGVHAWPRPFVSSGGVVRYAVGLGAAPPNRARLEEAAARWCAGLPGLSVEWAAGGDVPTVG</sequence>
<dbReference type="PANTHER" id="PTHR15822">
    <property type="entry name" value="TRAF AND TNF RECEPTOR-ASSOCIATED PROTEIN"/>
    <property type="match status" value="1"/>
</dbReference>
<dbReference type="PANTHER" id="PTHR15822:SF4">
    <property type="entry name" value="TYROSYL-DNA PHOSPHODIESTERASE 2"/>
    <property type="match status" value="1"/>
</dbReference>
<dbReference type="RefSeq" id="WP_402378790.1">
    <property type="nucleotide sequence ID" value="NZ_JBIUYY010000003.1"/>
</dbReference>
<evidence type="ECO:0000256" key="1">
    <source>
        <dbReference type="ARBA" id="ARBA00001936"/>
    </source>
</evidence>
<keyword evidence="7" id="KW-0460">Magnesium</keyword>
<dbReference type="Gene3D" id="1.10.1410.10">
    <property type="match status" value="1"/>
</dbReference>
<dbReference type="InterPro" id="IPR043519">
    <property type="entry name" value="NT_sf"/>
</dbReference>
<accession>A0ABW8ED50</accession>
<dbReference type="GO" id="GO:1990817">
    <property type="term" value="F:poly(A) RNA polymerase activity"/>
    <property type="evidence" value="ECO:0007669"/>
    <property type="project" value="UniProtKB-EC"/>
</dbReference>
<evidence type="ECO:0000256" key="8">
    <source>
        <dbReference type="ARBA" id="ARBA00023204"/>
    </source>
</evidence>
<feature type="domain" description="Endonuclease/exonuclease/phosphatase" evidence="9">
    <location>
        <begin position="139"/>
        <end position="375"/>
    </location>
</feature>